<dbReference type="GO" id="GO:0003677">
    <property type="term" value="F:DNA binding"/>
    <property type="evidence" value="ECO:0007669"/>
    <property type="project" value="UniProtKB-UniRule"/>
</dbReference>
<feature type="active site" description="Proton acceptor for HNH nuclease domain" evidence="13">
    <location>
        <position position="861"/>
    </location>
</feature>
<feature type="active site" description="For RuvC-like nuclease domain" evidence="13">
    <location>
        <position position="14"/>
    </location>
</feature>
<evidence type="ECO:0000256" key="4">
    <source>
        <dbReference type="ARBA" id="ARBA00022723"/>
    </source>
</evidence>
<dbReference type="GO" id="GO:0004519">
    <property type="term" value="F:endonuclease activity"/>
    <property type="evidence" value="ECO:0007669"/>
    <property type="project" value="UniProtKB-UniRule"/>
</dbReference>
<sequence>MSLNTNKKYNIGLDIGTTSVGWAVTDADGQKLLKAKNKNLWGVSLFEAGKTAAERRGYRSTRRRLNHRKFRLRLLEDMFEKEILSKDPSFFIRLKEAFLSPKDEQKQFKGNILFNDKDYTDADYYEQYKTIYHLRYDLISQHRQFDIREVYLAIHHLIKYRGHFIYEDQTFTTDGNQLQHHIKAIITMINSILNRIIIPETIDINVFEKTLLDRTMNRSSKVKFLIELTGEDKQDKPLLKELFNLIVGLKAKPASIFEQENLATIVETMNMSTEQVQLDLLTLADVLADEEYDLLLTAQKIYSAIILDESMDGYEYFAEAKKESYRKHQEELVLVKKMLKSNAITNDERAKFEYFYTDYIGAKSSNYEESKIIKKGLSAAYGKYSKEERLFKHIELLLAKENVLTTVEHDLLEKNITFASLLPLQRSSRNAVIPYQVHEKELVAILENQATYYPFLLEQKDNIHKLLTFRIPYYVGPLADQKDSEFAWMVRKQAGKITPFNFEEMVDIDASSEAFIKRMTNKCTYLIHEDVIPKHSFSYAKFEVLNELNKIRLDGKPIDIPLKKRIFEGLFLEKTKVTHTSLKKWLAEHEHMTVSVVQGTQKETEFATSLQAFHRFVKIFDRETVSNPANEEMFEKIIYWSTVFEDKKIMRRKLSEYPQLTEQQQVQLAQVRFRGWGRLSQRLINRIKTPVSGDEDHKLSINEILWQTNENFMQIIRNKDYLFKKIIEEQFENETALLNKQRIDELATSPANKKGIWQAIKIVKELEKVLQQPAENIFIEFARSDEESKRSTPRDKFIEKAYAQLKKETDTFNLEHLKELKQRSKQLSSQRLFLYFIQNGKCMYSGEHLDIERLDSYEVDHILPQSYIKDNSIENLALVKKVENQRKKDSLLLNSSIINQNYSRWEQLKNAGLIGEKKFRNLTRTKITDRDKEGFIARQLVETRQITKHVTQLLQQEYKDTTKVFAIKATLVSDLRRKFEFIKNRNVNDYHHAQDAFLVAFLGTNITSNYPKIEMEYLFKGYQHYLNEVGKSAAKPKFTFIVENLSKQQYNSTTGEVKWNPEVDIAKLKRILNFKQCNIVRKVEEQSGALFKETIYSVEESSSKTIPLKKHLDTAIYGGYTAVNYASYALIQFKKGRKLKREIIGIPLAVQTRIDNSETSLQTYIAEQIKSEVEILNGRILKYQLISNNGNRLYIAGPRERHNARQLIVSDEAAKVIWLISTKQAVEATFLKHYTLEHLEAVFEELIRKQAADYQIFENLIKKIEVNKAYFYSCTYNEKVKVIEELLKITQANATNGDLKLLKMTNREGRLGSVSVALDFKIINQSVTGLYQSIEDYNN</sequence>
<evidence type="ECO:0000256" key="9">
    <source>
        <dbReference type="ARBA" id="ARBA00023118"/>
    </source>
</evidence>
<comment type="subunit">
    <text evidence="12 13">Monomer. Binds crRNA and tracrRNA.</text>
</comment>
<dbReference type="Pfam" id="PF16595">
    <property type="entry name" value="Cas9_PI"/>
    <property type="match status" value="1"/>
</dbReference>
<dbReference type="GO" id="GO:0016787">
    <property type="term" value="F:hydrolase activity"/>
    <property type="evidence" value="ECO:0007669"/>
    <property type="project" value="UniProtKB-KW"/>
</dbReference>
<dbReference type="HAMAP" id="MF_01480">
    <property type="entry name" value="Cas9"/>
    <property type="match status" value="1"/>
</dbReference>
<evidence type="ECO:0000256" key="2">
    <source>
        <dbReference type="ARBA" id="ARBA00005244"/>
    </source>
</evidence>
<dbReference type="InterPro" id="IPR028629">
    <property type="entry name" value="Cas9"/>
</dbReference>
<dbReference type="InterPro" id="IPR032240">
    <property type="entry name" value="Cas9_REC"/>
</dbReference>
<keyword evidence="4" id="KW-0479">Metal-binding</keyword>
<dbReference type="EC" id="3.1.-.-" evidence="13"/>
<dbReference type="InterPro" id="IPR003615">
    <property type="entry name" value="HNH_nuc"/>
</dbReference>
<proteinExistence type="inferred from homology"/>
<evidence type="ECO:0000259" key="14">
    <source>
        <dbReference type="PROSITE" id="PS51749"/>
    </source>
</evidence>
<dbReference type="NCBIfam" id="TIGR01865">
    <property type="entry name" value="cas_Csn1"/>
    <property type="match status" value="1"/>
</dbReference>
<dbReference type="InterPro" id="IPR032237">
    <property type="entry name" value="Cas9_PI"/>
</dbReference>
<keyword evidence="6 13" id="KW-0378">Hydrolase</keyword>
<evidence type="ECO:0000256" key="13">
    <source>
        <dbReference type="HAMAP-Rule" id="MF_01480"/>
    </source>
</evidence>
<evidence type="ECO:0000256" key="10">
    <source>
        <dbReference type="ARBA" id="ARBA00023125"/>
    </source>
</evidence>
<dbReference type="Pfam" id="PF16592">
    <property type="entry name" value="Cas9_REC"/>
    <property type="match status" value="1"/>
</dbReference>
<evidence type="ECO:0000256" key="8">
    <source>
        <dbReference type="ARBA" id="ARBA00022884"/>
    </source>
</evidence>
<evidence type="ECO:0000256" key="6">
    <source>
        <dbReference type="ARBA" id="ARBA00022801"/>
    </source>
</evidence>
<dbReference type="PROSITE" id="PS51749">
    <property type="entry name" value="HNH_CAS9"/>
    <property type="match status" value="1"/>
</dbReference>
<keyword evidence="11" id="KW-0464">Manganese</keyword>
<evidence type="ECO:0000256" key="7">
    <source>
        <dbReference type="ARBA" id="ARBA00022842"/>
    </source>
</evidence>
<dbReference type="GO" id="GO:0003723">
    <property type="term" value="F:RNA binding"/>
    <property type="evidence" value="ECO:0007669"/>
    <property type="project" value="UniProtKB-UniRule"/>
</dbReference>
<dbReference type="GO" id="GO:0051607">
    <property type="term" value="P:defense response to virus"/>
    <property type="evidence" value="ECO:0007669"/>
    <property type="project" value="UniProtKB-UniRule"/>
</dbReference>
<dbReference type="InterPro" id="IPR036397">
    <property type="entry name" value="RNaseH_sf"/>
</dbReference>
<keyword evidence="16" id="KW-1185">Reference proteome</keyword>
<keyword evidence="3 13" id="KW-0540">Nuclease</keyword>
<evidence type="ECO:0000313" key="16">
    <source>
        <dbReference type="Proteomes" id="UP000243591"/>
    </source>
</evidence>
<comment type="function">
    <text evidence="13">CRISPR (clustered regularly interspaced short palindromic repeat) is an adaptive immune system that provides protection against mobile genetic elements (viruses, transposable elements and conjugative plasmids). CRISPR clusters contain spacers, sequences complementary to antecedent mobile elements, and target invading nucleic acids. CRISPR clusters are transcribed and processed into CRISPR RNA (crRNA). In type II CRISPR systems correct processing of pre-crRNA requires a trans-encoded small RNA (tracrRNA), endogenous ribonuclease 3 (rnc) and this protein. The tracrRNA serves as a guide for ribonuclease 3-aided processing of pre-crRNA. Subsequently Cas9/crRNA/tracrRNA endonucleolytically cleaves linear or circular dsDNA target complementary to the spacer; Cas9 is inactive in the absence of the 2 guide RNAs (gRNA). Cas9 recognizes the protospacer adjacent motif (PAM) in the CRISPR repeat sequences to help distinguish self versus nonself, as targets within the bacterial CRISPR locus do not have PAMs. PAM recognition is also required for catalytic activity.</text>
</comment>
<keyword evidence="5 13" id="KW-0255">Endonuclease</keyword>
<dbReference type="Pfam" id="PF13395">
    <property type="entry name" value="HNH_4"/>
    <property type="match status" value="1"/>
</dbReference>
<comment type="domain">
    <text evidence="13">Has 2 endonuclease domains. The discontinuous RuvC-like domain cleaves the target DNA noncomplementary to crRNA while the HNH nuclease domain cleaves the target DNA complementary to crRNA.</text>
</comment>
<evidence type="ECO:0000256" key="11">
    <source>
        <dbReference type="ARBA" id="ARBA00023211"/>
    </source>
</evidence>
<name>A0A1D2LU44_BROTH</name>
<feature type="domain" description="HNH Cas9-type" evidence="14">
    <location>
        <begin position="784"/>
        <end position="940"/>
    </location>
</feature>
<dbReference type="RefSeq" id="WP_069125601.1">
    <property type="nucleotide sequence ID" value="NZ_CP023483.1"/>
</dbReference>
<gene>
    <name evidence="13 15" type="primary">cas9</name>
    <name evidence="15" type="ORF">CNY62_12595</name>
</gene>
<keyword evidence="7" id="KW-0460">Magnesium</keyword>
<keyword evidence="9 13" id="KW-0051">Antiviral defense</keyword>
<evidence type="ECO:0000313" key="15">
    <source>
        <dbReference type="EMBL" id="ATF27138.1"/>
    </source>
</evidence>
<dbReference type="Proteomes" id="UP000243591">
    <property type="component" value="Chromosome"/>
</dbReference>
<comment type="cofactor">
    <cofactor evidence="1">
        <name>Mg(2+)</name>
        <dbReference type="ChEBI" id="CHEBI:18420"/>
    </cofactor>
</comment>
<evidence type="ECO:0000256" key="3">
    <source>
        <dbReference type="ARBA" id="ARBA00022722"/>
    </source>
</evidence>
<keyword evidence="10 13" id="KW-0238">DNA-binding</keyword>
<evidence type="ECO:0000256" key="1">
    <source>
        <dbReference type="ARBA" id="ARBA00001946"/>
    </source>
</evidence>
<dbReference type="Gene3D" id="3.30.420.10">
    <property type="entry name" value="Ribonuclease H-like superfamily/Ribonuclease H"/>
    <property type="match status" value="1"/>
</dbReference>
<dbReference type="GO" id="GO:0046872">
    <property type="term" value="F:metal ion binding"/>
    <property type="evidence" value="ECO:0007669"/>
    <property type="project" value="UniProtKB-UniRule"/>
</dbReference>
<evidence type="ECO:0000256" key="5">
    <source>
        <dbReference type="ARBA" id="ARBA00022759"/>
    </source>
</evidence>
<dbReference type="KEGG" id="bths:CNY62_12595"/>
<dbReference type="GO" id="GO:0043571">
    <property type="term" value="P:maintenance of CRISPR repeat elements"/>
    <property type="evidence" value="ECO:0007669"/>
    <property type="project" value="UniProtKB-UniRule"/>
</dbReference>
<dbReference type="Gene3D" id="1.10.30.50">
    <property type="match status" value="1"/>
</dbReference>
<dbReference type="Pfam" id="PF22702">
    <property type="entry name" value="Cas9_RuvC"/>
    <property type="match status" value="1"/>
</dbReference>
<protein>
    <recommendedName>
        <fullName evidence="13">CRISPR-associated endonuclease Cas9</fullName>
        <ecNumber evidence="13">3.1.-.-</ecNumber>
    </recommendedName>
</protein>
<organism evidence="15 16">
    <name type="scientific">Brochothrix thermosphacta</name>
    <name type="common">Microbacterium thermosphactum</name>
    <dbReference type="NCBI Taxonomy" id="2756"/>
    <lineage>
        <taxon>Bacteria</taxon>
        <taxon>Bacillati</taxon>
        <taxon>Bacillota</taxon>
        <taxon>Bacilli</taxon>
        <taxon>Bacillales</taxon>
        <taxon>Listeriaceae</taxon>
        <taxon>Brochothrix</taxon>
    </lineage>
</organism>
<comment type="similarity">
    <text evidence="13">Belongs to the CRISPR-associated Cas9 family.</text>
</comment>
<comment type="similarity">
    <text evidence="2">Belongs to the CRISPR-associated protein Cas9 family. Subtype II-A subfamily.</text>
</comment>
<dbReference type="InterPro" id="IPR033114">
    <property type="entry name" value="HNH_CAS9"/>
</dbReference>
<dbReference type="EMBL" id="CP023483">
    <property type="protein sequence ID" value="ATF27138.1"/>
    <property type="molecule type" value="Genomic_DNA"/>
</dbReference>
<dbReference type="OrthoDB" id="9757607at2"/>
<keyword evidence="8 13" id="KW-0694">RNA-binding</keyword>
<dbReference type="STRING" id="2756.BFR44_03515"/>
<reference evidence="15 16" key="1">
    <citation type="submission" date="2017-09" db="EMBL/GenBank/DDBJ databases">
        <title>Complete Genome Sequences of Two Strains of the Meat Spoilage Bacterium Brochothrix thermosphacta Isolated from Ground Chicken.</title>
        <authorList>
            <person name="Paoli G.C."/>
            <person name="Wijey C."/>
            <person name="Chen C.-Y."/>
            <person name="Nguyen L."/>
            <person name="Yan X."/>
            <person name="Irwin P.L."/>
        </authorList>
    </citation>
    <scope>NUCLEOTIDE SEQUENCE [LARGE SCALE GENOMIC DNA]</scope>
    <source>
        <strain evidence="15 16">BI</strain>
    </source>
</reference>
<evidence type="ECO:0000256" key="12">
    <source>
        <dbReference type="ARBA" id="ARBA00046380"/>
    </source>
</evidence>
<comment type="caution">
    <text evidence="13">Lacks conserved residue(s) required for the propagation of feature annotation.</text>
</comment>
<accession>A0A1D2LU44</accession>
<dbReference type="InterPro" id="IPR055228">
    <property type="entry name" value="Cas9_RuvC"/>
</dbReference>